<dbReference type="EMBL" id="MUZR01000017">
    <property type="protein sequence ID" value="OOC10334.1"/>
    <property type="molecule type" value="Genomic_DNA"/>
</dbReference>
<gene>
    <name evidence="7" type="ORF">B1A74_05920</name>
</gene>
<dbReference type="OrthoDB" id="322519at2"/>
<dbReference type="InterPro" id="IPR024079">
    <property type="entry name" value="MetalloPept_cat_dom_sf"/>
</dbReference>
<organism evidence="7 8">
    <name type="scientific">Thioalkalivibrio halophilus</name>
    <dbReference type="NCBI Taxonomy" id="252474"/>
    <lineage>
        <taxon>Bacteria</taxon>
        <taxon>Pseudomonadati</taxon>
        <taxon>Pseudomonadota</taxon>
        <taxon>Gammaproteobacteria</taxon>
        <taxon>Chromatiales</taxon>
        <taxon>Ectothiorhodospiraceae</taxon>
        <taxon>Thioalkalivibrio</taxon>
    </lineage>
</organism>
<keyword evidence="1" id="KW-0645">Protease</keyword>
<keyword evidence="4" id="KW-0862">Zinc</keyword>
<proteinExistence type="predicted"/>
<feature type="domain" description="Peptidase M10 metallopeptidase" evidence="6">
    <location>
        <begin position="60"/>
        <end position="315"/>
    </location>
</feature>
<dbReference type="SUPFAM" id="SSF55486">
    <property type="entry name" value="Metalloproteases ('zincins'), catalytic domain"/>
    <property type="match status" value="1"/>
</dbReference>
<evidence type="ECO:0000313" key="8">
    <source>
        <dbReference type="Proteomes" id="UP000189177"/>
    </source>
</evidence>
<evidence type="ECO:0000256" key="5">
    <source>
        <dbReference type="SAM" id="MobiDB-lite"/>
    </source>
</evidence>
<dbReference type="Gene3D" id="3.40.390.10">
    <property type="entry name" value="Collagenase (Catalytic Domain)"/>
    <property type="match status" value="1"/>
</dbReference>
<dbReference type="STRING" id="252474.B1A74_05920"/>
<reference evidence="7 8" key="1">
    <citation type="submission" date="2017-02" db="EMBL/GenBank/DDBJ databases">
        <title>Genomic diversity within the haloalkaliphilic genus Thioalkalivibrio.</title>
        <authorList>
            <person name="Ahn A.-C."/>
            <person name="Meier-Kolthoff J."/>
            <person name="Overmars L."/>
            <person name="Richter M."/>
            <person name="Woyke T."/>
            <person name="Sorokin D.Y."/>
            <person name="Muyzer G."/>
        </authorList>
    </citation>
    <scope>NUCLEOTIDE SEQUENCE [LARGE SCALE GENOMIC DNA]</scope>
    <source>
        <strain evidence="7 8">HL17</strain>
    </source>
</reference>
<feature type="region of interest" description="Disordered" evidence="5">
    <location>
        <begin position="150"/>
        <end position="180"/>
    </location>
</feature>
<evidence type="ECO:0000256" key="3">
    <source>
        <dbReference type="ARBA" id="ARBA00022801"/>
    </source>
</evidence>
<protein>
    <recommendedName>
        <fullName evidence="6">Peptidase M10 metallopeptidase domain-containing protein</fullName>
    </recommendedName>
</protein>
<evidence type="ECO:0000256" key="2">
    <source>
        <dbReference type="ARBA" id="ARBA00022723"/>
    </source>
</evidence>
<keyword evidence="2" id="KW-0479">Metal-binding</keyword>
<dbReference type="GO" id="GO:0031012">
    <property type="term" value="C:extracellular matrix"/>
    <property type="evidence" value="ECO:0007669"/>
    <property type="project" value="InterPro"/>
</dbReference>
<evidence type="ECO:0000256" key="1">
    <source>
        <dbReference type="ARBA" id="ARBA00022670"/>
    </source>
</evidence>
<name>A0A1V2ZZ03_9GAMM</name>
<dbReference type="AlphaFoldDB" id="A0A1V2ZZ03"/>
<dbReference type="Proteomes" id="UP000189177">
    <property type="component" value="Unassembled WGS sequence"/>
</dbReference>
<dbReference type="GO" id="GO:0006508">
    <property type="term" value="P:proteolysis"/>
    <property type="evidence" value="ECO:0007669"/>
    <property type="project" value="UniProtKB-KW"/>
</dbReference>
<dbReference type="InterPro" id="IPR021190">
    <property type="entry name" value="Pept_M10A"/>
</dbReference>
<dbReference type="GO" id="GO:0008270">
    <property type="term" value="F:zinc ion binding"/>
    <property type="evidence" value="ECO:0007669"/>
    <property type="project" value="InterPro"/>
</dbReference>
<dbReference type="GO" id="GO:0004222">
    <property type="term" value="F:metalloendopeptidase activity"/>
    <property type="evidence" value="ECO:0007669"/>
    <property type="project" value="InterPro"/>
</dbReference>
<sequence length="333" mass="37410">MTGRWWLPLVVVLVAIGGWRELVEEGAEQPGNPVTTLAEHPVAPGCRLPVSFHLDRVDAEFGLSEREVRAALRDARGMWEETTDAELFREEEGKGVAVRLVFDERQAAALRRDQARTGLEELYAEIERRRERLDHARSALEADIRRHDENRQELAERQAAHQRDVASWNAGEGRRTEARRARLEREAEAIERQRRELNRRAERLGERRDELEDRRAELDAAIADYNARADGHNERSREASGFNVGLYERSGEGRSITVYQATDREQLTLVLAHELGHALGIGHVADPAAVMYASLGAENAGRERLAEADRRALEQACDVTTGPTGPTGPARGQ</sequence>
<dbReference type="InterPro" id="IPR001818">
    <property type="entry name" value="Pept_M10_metallopeptidase"/>
</dbReference>
<keyword evidence="8" id="KW-1185">Reference proteome</keyword>
<comment type="caution">
    <text evidence="7">The sequence shown here is derived from an EMBL/GenBank/DDBJ whole genome shotgun (WGS) entry which is preliminary data.</text>
</comment>
<evidence type="ECO:0000256" key="4">
    <source>
        <dbReference type="ARBA" id="ARBA00022833"/>
    </source>
</evidence>
<dbReference type="RefSeq" id="WP_077244067.1">
    <property type="nucleotide sequence ID" value="NZ_MUZR01000017.1"/>
</dbReference>
<feature type="compositionally biased region" description="Basic and acidic residues" evidence="5">
    <location>
        <begin position="150"/>
        <end position="164"/>
    </location>
</feature>
<evidence type="ECO:0000313" key="7">
    <source>
        <dbReference type="EMBL" id="OOC10334.1"/>
    </source>
</evidence>
<dbReference type="PRINTS" id="PR00138">
    <property type="entry name" value="MATRIXIN"/>
</dbReference>
<accession>A0A1V2ZZ03</accession>
<keyword evidence="3" id="KW-0378">Hydrolase</keyword>
<dbReference type="Pfam" id="PF00413">
    <property type="entry name" value="Peptidase_M10"/>
    <property type="match status" value="1"/>
</dbReference>
<evidence type="ECO:0000259" key="6">
    <source>
        <dbReference type="Pfam" id="PF00413"/>
    </source>
</evidence>